<evidence type="ECO:0000313" key="3">
    <source>
        <dbReference type="EMBL" id="KAK4467775.1"/>
    </source>
</evidence>
<dbReference type="InterPro" id="IPR041489">
    <property type="entry name" value="PDZ_6"/>
</dbReference>
<dbReference type="InterPro" id="IPR000008">
    <property type="entry name" value="C2_dom"/>
</dbReference>
<gene>
    <name evidence="3" type="ORF">MN116_008703</name>
</gene>
<evidence type="ECO:0008006" key="5">
    <source>
        <dbReference type="Google" id="ProtNLM"/>
    </source>
</evidence>
<dbReference type="InterPro" id="IPR035892">
    <property type="entry name" value="C2_domain_sf"/>
</dbReference>
<comment type="caution">
    <text evidence="3">The sequence shown here is derived from an EMBL/GenBank/DDBJ whole genome shotgun (WGS) entry which is preliminary data.</text>
</comment>
<feature type="non-terminal residue" evidence="3">
    <location>
        <position position="1"/>
    </location>
</feature>
<feature type="domain" description="PDZ" evidence="2">
    <location>
        <begin position="289"/>
        <end position="366"/>
    </location>
</feature>
<dbReference type="EMBL" id="JALJAT010000008">
    <property type="protein sequence ID" value="KAK4467775.1"/>
    <property type="molecule type" value="Genomic_DNA"/>
</dbReference>
<evidence type="ECO:0000313" key="4">
    <source>
        <dbReference type="Proteomes" id="UP001292079"/>
    </source>
</evidence>
<evidence type="ECO:0000259" key="2">
    <source>
        <dbReference type="PROSITE" id="PS50106"/>
    </source>
</evidence>
<reference evidence="3" key="1">
    <citation type="submission" date="2022-04" db="EMBL/GenBank/DDBJ databases">
        <authorList>
            <person name="Xu L."/>
            <person name="Lv Z."/>
        </authorList>
    </citation>
    <scope>NUCLEOTIDE SEQUENCE</scope>
    <source>
        <strain evidence="3">LV_2022a</strain>
    </source>
</reference>
<dbReference type="SMART" id="SM00239">
    <property type="entry name" value="C2"/>
    <property type="match status" value="1"/>
</dbReference>
<evidence type="ECO:0000259" key="1">
    <source>
        <dbReference type="PROSITE" id="PS50004"/>
    </source>
</evidence>
<dbReference type="SUPFAM" id="SSF49562">
    <property type="entry name" value="C2 domain (Calcium/lipid-binding domain, CaLB)"/>
    <property type="match status" value="1"/>
</dbReference>
<reference evidence="3" key="2">
    <citation type="journal article" date="2023" name="Infect Dis Poverty">
        <title>Chromosome-scale genome of the human blood fluke Schistosoma mekongi and its implications for public health.</title>
        <authorList>
            <person name="Zhou M."/>
            <person name="Xu L."/>
            <person name="Xu D."/>
            <person name="Chen W."/>
            <person name="Khan J."/>
            <person name="Hu Y."/>
            <person name="Huang H."/>
            <person name="Wei H."/>
            <person name="Zhang Y."/>
            <person name="Chusongsang P."/>
            <person name="Tanasarnprasert K."/>
            <person name="Hu X."/>
            <person name="Limpanont Y."/>
            <person name="Lv Z."/>
        </authorList>
    </citation>
    <scope>NUCLEOTIDE SEQUENCE</scope>
    <source>
        <strain evidence="3">LV_2022a</strain>
    </source>
</reference>
<sequence length="774" mass="87593">KLRLNIEYQSHLIKLHVIEAKGLRTVTGSGCNSFVRISVSPDKDIKFEQNTQIIENSATPCFNKEFLLNLNKLKYCKRIHLAVYAQSTKESDCEFLGGMSFGIPSIQNKKHISGWYYLLEEKMFRKKHLRAALDPTIHYENVLYPSHEFHTSDIQKTTSAVNTTAVTSESDQDHIRWTYSDTQIPVNLRLINNHTPSKLTNRVHSDENIKLTSDNHNIQDYFFEEFHSISPSADVMIYSQNLPNTVFTYPISNPTVNSNFPQLSPLISSRPNMSISSTNKALSNMRIFQFLIQKGSKGYGFTLCGNCPVFVSHVEPGSPAMQCGIQAGDFIVAIDNLNVSRSTSDSVVRMFRMCQHPVHITVSRPVLMKPSTPSSFSAHSASGRSLASLINKTCFSVLKKSPSESAKLTQPTIVSKLDHAAFSLSPDQHHNYIPLVASSSLITFPLSLSSCIDYSSTNQSSCLASPNVFRNSDFKICQSIAHCTTPKLSTSQSTSLHQTMNERLTKTNLKQPATDRRLASIMSHNQHNRQHSQHQYTNDLTDVTLVGEAYKENYTKSNKTLSNHQSIRQSNNKCCDSTQEHGVNLASQSYQNVNNDKMEFHYVYPLFSSENFINSENLCNLATVEQSTPLELQHSMSMMMTVMMTSATTPLNLGYQNEFRTYLEHHGWLNLLDTRGWIKVELLLFPDLLLIAQKSQSGYFTVIKDPIYNAKISYINIPPYATDQLILQYVADGNRKQIVHFQGSDVREWLVRIQRHMVYNGNRWMDGSCCTSKF</sequence>
<dbReference type="GO" id="GO:0005886">
    <property type="term" value="C:plasma membrane"/>
    <property type="evidence" value="ECO:0007669"/>
    <property type="project" value="TreeGrafter"/>
</dbReference>
<accession>A0AAE1Z624</accession>
<feature type="domain" description="C2" evidence="1">
    <location>
        <begin position="1"/>
        <end position="116"/>
    </location>
</feature>
<dbReference type="Pfam" id="PF17820">
    <property type="entry name" value="PDZ_6"/>
    <property type="match status" value="1"/>
</dbReference>
<dbReference type="SMART" id="SM00228">
    <property type="entry name" value="PDZ"/>
    <property type="match status" value="1"/>
</dbReference>
<dbReference type="Proteomes" id="UP001292079">
    <property type="component" value="Unassembled WGS sequence"/>
</dbReference>
<name>A0AAE1Z624_SCHME</name>
<dbReference type="PANTHER" id="PTHR46848">
    <property type="entry name" value="REGULATOR OF G-PROTEIN SIGNALING 3"/>
    <property type="match status" value="1"/>
</dbReference>
<protein>
    <recommendedName>
        <fullName evidence="5">Regulator of G-protein signaling 3</fullName>
    </recommendedName>
</protein>
<dbReference type="PROSITE" id="PS50004">
    <property type="entry name" value="C2"/>
    <property type="match status" value="1"/>
</dbReference>
<dbReference type="InterPro" id="IPR001478">
    <property type="entry name" value="PDZ"/>
</dbReference>
<dbReference type="Gene3D" id="2.60.40.150">
    <property type="entry name" value="C2 domain"/>
    <property type="match status" value="1"/>
</dbReference>
<proteinExistence type="predicted"/>
<keyword evidence="4" id="KW-1185">Reference proteome</keyword>
<dbReference type="Pfam" id="PF00168">
    <property type="entry name" value="C2"/>
    <property type="match status" value="1"/>
</dbReference>
<dbReference type="GO" id="GO:0005634">
    <property type="term" value="C:nucleus"/>
    <property type="evidence" value="ECO:0007669"/>
    <property type="project" value="TreeGrafter"/>
</dbReference>
<dbReference type="PROSITE" id="PS50106">
    <property type="entry name" value="PDZ"/>
    <property type="match status" value="1"/>
</dbReference>
<dbReference type="Gene3D" id="2.30.42.10">
    <property type="match status" value="1"/>
</dbReference>
<organism evidence="3 4">
    <name type="scientific">Schistosoma mekongi</name>
    <name type="common">Parasitic worm</name>
    <dbReference type="NCBI Taxonomy" id="38744"/>
    <lineage>
        <taxon>Eukaryota</taxon>
        <taxon>Metazoa</taxon>
        <taxon>Spiralia</taxon>
        <taxon>Lophotrochozoa</taxon>
        <taxon>Platyhelminthes</taxon>
        <taxon>Trematoda</taxon>
        <taxon>Digenea</taxon>
        <taxon>Strigeidida</taxon>
        <taxon>Schistosomatoidea</taxon>
        <taxon>Schistosomatidae</taxon>
        <taxon>Schistosoma</taxon>
    </lineage>
</organism>
<dbReference type="PANTHER" id="PTHR46848:SF1">
    <property type="entry name" value="REGULATOR OF G-PROTEIN SIGNALING 3"/>
    <property type="match status" value="1"/>
</dbReference>
<dbReference type="AlphaFoldDB" id="A0AAE1Z624"/>
<dbReference type="InterPro" id="IPR036034">
    <property type="entry name" value="PDZ_sf"/>
</dbReference>
<dbReference type="SUPFAM" id="SSF50156">
    <property type="entry name" value="PDZ domain-like"/>
    <property type="match status" value="1"/>
</dbReference>